<sequence length="166" mass="19002">MSFKRTDSEKQIIDEGKCVGQIQIGMTKTQVDSILKVTPKEIKWTNHSFEYKYEKKGISVYILQNDSSKKVFSITVFPKRWKGTTGKGLKVNKKLKIKDVMKVYGEPEWGFTTDCSELDADYYDIGIYFSVDTISGICDETEFNLDSLYLNKKVTELTIGEIGTDF</sequence>
<evidence type="ECO:0000313" key="1">
    <source>
        <dbReference type="EMBL" id="TXF80888.1"/>
    </source>
</evidence>
<protein>
    <submittedName>
        <fullName evidence="1">Uncharacterized protein</fullName>
    </submittedName>
</protein>
<accession>A0A5C7FBV9</accession>
<reference evidence="1 2" key="1">
    <citation type="submission" date="2019-08" db="EMBL/GenBank/DDBJ databases">
        <title>Lewinella sp. strain SSH13 Genome sequencing and assembly.</title>
        <authorList>
            <person name="Kim I."/>
        </authorList>
    </citation>
    <scope>NUCLEOTIDE SEQUENCE [LARGE SCALE GENOMIC DNA]</scope>
    <source>
        <strain evidence="1 2">SSH13</strain>
    </source>
</reference>
<comment type="caution">
    <text evidence="1">The sequence shown here is derived from an EMBL/GenBank/DDBJ whole genome shotgun (WGS) entry which is preliminary data.</text>
</comment>
<dbReference type="AlphaFoldDB" id="A0A5C7FBV9"/>
<proteinExistence type="predicted"/>
<gene>
    <name evidence="1" type="ORF">FUA23_22145</name>
</gene>
<dbReference type="RefSeq" id="WP_147932956.1">
    <property type="nucleotide sequence ID" value="NZ_VOXD01000094.1"/>
</dbReference>
<evidence type="ECO:0000313" key="2">
    <source>
        <dbReference type="Proteomes" id="UP000321907"/>
    </source>
</evidence>
<keyword evidence="2" id="KW-1185">Reference proteome</keyword>
<name>A0A5C7FBV9_9BACT</name>
<organism evidence="1 2">
    <name type="scientific">Neolewinella aurantiaca</name>
    <dbReference type="NCBI Taxonomy" id="2602767"/>
    <lineage>
        <taxon>Bacteria</taxon>
        <taxon>Pseudomonadati</taxon>
        <taxon>Bacteroidota</taxon>
        <taxon>Saprospiria</taxon>
        <taxon>Saprospirales</taxon>
        <taxon>Lewinellaceae</taxon>
        <taxon>Neolewinella</taxon>
    </lineage>
</organism>
<dbReference type="Proteomes" id="UP000321907">
    <property type="component" value="Unassembled WGS sequence"/>
</dbReference>
<dbReference type="EMBL" id="VOXD01000094">
    <property type="protein sequence ID" value="TXF80888.1"/>
    <property type="molecule type" value="Genomic_DNA"/>
</dbReference>